<gene>
    <name evidence="5" type="ORF">ACFOUY_07900</name>
</gene>
<dbReference type="EMBL" id="JBHSBY010000035">
    <property type="protein sequence ID" value="MFC4196616.1"/>
    <property type="molecule type" value="Genomic_DNA"/>
</dbReference>
<dbReference type="PANTHER" id="PTHR43280:SF32">
    <property type="entry name" value="TRANSCRIPTIONAL REGULATORY PROTEIN"/>
    <property type="match status" value="1"/>
</dbReference>
<dbReference type="Proteomes" id="UP001595792">
    <property type="component" value="Unassembled WGS sequence"/>
</dbReference>
<feature type="domain" description="HTH araC/xylS-type" evidence="4">
    <location>
        <begin position="176"/>
        <end position="274"/>
    </location>
</feature>
<evidence type="ECO:0000256" key="1">
    <source>
        <dbReference type="ARBA" id="ARBA00023015"/>
    </source>
</evidence>
<evidence type="ECO:0000313" key="5">
    <source>
        <dbReference type="EMBL" id="MFC4196616.1"/>
    </source>
</evidence>
<keyword evidence="3" id="KW-0804">Transcription</keyword>
<dbReference type="SMART" id="SM00342">
    <property type="entry name" value="HTH_ARAC"/>
    <property type="match status" value="1"/>
</dbReference>
<evidence type="ECO:0000256" key="2">
    <source>
        <dbReference type="ARBA" id="ARBA00023125"/>
    </source>
</evidence>
<dbReference type="PROSITE" id="PS01124">
    <property type="entry name" value="HTH_ARAC_FAMILY_2"/>
    <property type="match status" value="1"/>
</dbReference>
<sequence length="281" mass="32728">MMIFEGPSHEKLTLEIINSENKQTLFDVKSTDMTIIWNTGKSMTVDIDRMGFHLSQNQIIFLTDYQKIDCIEVDSARLIRFNQPFFCPVNYDNEVGSKGLLFFGAMEVPIVEILPDDVKKFETLWEIFSSEMHDRDSLQMDMLQSLLKRMLILSARNLKKSSRFHSLQKNQIDIIREFSFLVEGNFSTHHDVAFYASKLNKSPKTLSNLFALASARPPLEIIHDRIMLHARRQLNFTRLSVKEIAYSLGYEDLQTFSRFFKNREGISPIQYRERIAQLVVA</sequence>
<dbReference type="PANTHER" id="PTHR43280">
    <property type="entry name" value="ARAC-FAMILY TRANSCRIPTIONAL REGULATOR"/>
    <property type="match status" value="1"/>
</dbReference>
<proteinExistence type="predicted"/>
<evidence type="ECO:0000256" key="3">
    <source>
        <dbReference type="ARBA" id="ARBA00023163"/>
    </source>
</evidence>
<name>A0ABV8NIL0_9SPHI</name>
<dbReference type="PRINTS" id="PR00032">
    <property type="entry name" value="HTHARAC"/>
</dbReference>
<keyword evidence="2" id="KW-0238">DNA-binding</keyword>
<reference evidence="6" key="1">
    <citation type="journal article" date="2019" name="Int. J. Syst. Evol. Microbiol.">
        <title>The Global Catalogue of Microorganisms (GCM) 10K type strain sequencing project: providing services to taxonomists for standard genome sequencing and annotation.</title>
        <authorList>
            <consortium name="The Broad Institute Genomics Platform"/>
            <consortium name="The Broad Institute Genome Sequencing Center for Infectious Disease"/>
            <person name="Wu L."/>
            <person name="Ma J."/>
        </authorList>
    </citation>
    <scope>NUCLEOTIDE SEQUENCE [LARGE SCALE GENOMIC DNA]</scope>
    <source>
        <strain evidence="6">CCM 8689</strain>
    </source>
</reference>
<dbReference type="InterPro" id="IPR009057">
    <property type="entry name" value="Homeodomain-like_sf"/>
</dbReference>
<dbReference type="Pfam" id="PF12833">
    <property type="entry name" value="HTH_18"/>
    <property type="match status" value="1"/>
</dbReference>
<protein>
    <submittedName>
        <fullName evidence="5">Helix-turn-helix domain-containing protein</fullName>
    </submittedName>
</protein>
<dbReference type="Gene3D" id="1.10.10.60">
    <property type="entry name" value="Homeodomain-like"/>
    <property type="match status" value="1"/>
</dbReference>
<organism evidence="5 6">
    <name type="scientific">Pedobacter jamesrossensis</name>
    <dbReference type="NCBI Taxonomy" id="1908238"/>
    <lineage>
        <taxon>Bacteria</taxon>
        <taxon>Pseudomonadati</taxon>
        <taxon>Bacteroidota</taxon>
        <taxon>Sphingobacteriia</taxon>
        <taxon>Sphingobacteriales</taxon>
        <taxon>Sphingobacteriaceae</taxon>
        <taxon>Pedobacter</taxon>
    </lineage>
</organism>
<keyword evidence="6" id="KW-1185">Reference proteome</keyword>
<evidence type="ECO:0000313" key="6">
    <source>
        <dbReference type="Proteomes" id="UP001595792"/>
    </source>
</evidence>
<evidence type="ECO:0000259" key="4">
    <source>
        <dbReference type="PROSITE" id="PS01124"/>
    </source>
</evidence>
<dbReference type="RefSeq" id="WP_378959949.1">
    <property type="nucleotide sequence ID" value="NZ_JBHRXC010000001.1"/>
</dbReference>
<dbReference type="InterPro" id="IPR020449">
    <property type="entry name" value="Tscrpt_reg_AraC-type_HTH"/>
</dbReference>
<comment type="caution">
    <text evidence="5">The sequence shown here is derived from an EMBL/GenBank/DDBJ whole genome shotgun (WGS) entry which is preliminary data.</text>
</comment>
<dbReference type="SUPFAM" id="SSF46689">
    <property type="entry name" value="Homeodomain-like"/>
    <property type="match status" value="1"/>
</dbReference>
<accession>A0ABV8NIL0</accession>
<keyword evidence="1" id="KW-0805">Transcription regulation</keyword>
<dbReference type="InterPro" id="IPR018060">
    <property type="entry name" value="HTH_AraC"/>
</dbReference>